<dbReference type="EMBL" id="QZDT01000009">
    <property type="protein sequence ID" value="NBJ92518.1"/>
    <property type="molecule type" value="Genomic_DNA"/>
</dbReference>
<accession>A0A9X5BF66</accession>
<sequence>MDGRGIVDLGIQNFEQLRERDAFYVDKTNFIKDWWDNGATATLITRPRRFGKTLNLSMLECFFSNKYADRGDMFQGLSIWNEKKFRSHQGAYPVIFLSFAKIKSTDYAGMEYAITKIIFDIYEQNRYLLEGDVLSDREKQYYESIVPGMEKKIVVDAINALTNFVSRYHNNRVIILLDEYDTPMQEAWLSGYWNEATDFFRGFFNATFKSNPYMLKGLITGITRISKESIFSDLNNLEVLTTTSNKFAPYFGFTESEVFQALDDMGFSEEKQGVKKWYDGFTFGNIADVYNPWSISSFIGNGAVYKSYWADTSSNGLVNRLIRESSADIKKDFEWLLNGKTIIIPIDEQMIYDQLGKDENALWSLLLAGGYLKVVSIDNSHIGDSLEDEKYELALTNHEVRRMFAKMIRGWFNGRSKSGYNEFIKALLEDNIKKMNAFMNRIALETFSSFDSGKRPSQDAEPERFYHGFVLGMVVDLSDRYRIRSNRESGYGRYDVMLEPFDKKDKAFIFEFKVLDKVENELSLEETVANALAQIETKKYEAELVADGILPENIKKYGFAFEGKKCLIG</sequence>
<dbReference type="RefSeq" id="WP_160559612.1">
    <property type="nucleotide sequence ID" value="NZ_QZDT01000009.1"/>
</dbReference>
<evidence type="ECO:0000313" key="3">
    <source>
        <dbReference type="Proteomes" id="UP001154420"/>
    </source>
</evidence>
<comment type="caution">
    <text evidence="2">The sequence shown here is derived from an EMBL/GenBank/DDBJ whole genome shotgun (WGS) entry which is preliminary data.</text>
</comment>
<dbReference type="PANTHER" id="PTHR34825">
    <property type="entry name" value="CONSERVED PROTEIN, WITH A WEAK D-GALACTARATE DEHYDRATASE/ALTRONATE HYDROLASE DOMAIN"/>
    <property type="match status" value="1"/>
</dbReference>
<dbReference type="InterPro" id="IPR012547">
    <property type="entry name" value="PDDEXK_9"/>
</dbReference>
<dbReference type="Pfam" id="PF09820">
    <property type="entry name" value="AAA-ATPase_like"/>
    <property type="match status" value="1"/>
</dbReference>
<keyword evidence="3" id="KW-1185">Reference proteome</keyword>
<dbReference type="Proteomes" id="UP001154420">
    <property type="component" value="Unassembled WGS sequence"/>
</dbReference>
<organism evidence="2 3">
    <name type="scientific">Parablautia muri</name>
    <dbReference type="NCBI Taxonomy" id="2320879"/>
    <lineage>
        <taxon>Bacteria</taxon>
        <taxon>Bacillati</taxon>
        <taxon>Bacillota</taxon>
        <taxon>Clostridia</taxon>
        <taxon>Lachnospirales</taxon>
        <taxon>Lachnospiraceae</taxon>
        <taxon>Parablautia</taxon>
    </lineage>
</organism>
<dbReference type="Pfam" id="PF08011">
    <property type="entry name" value="PDDEXK_9"/>
    <property type="match status" value="1"/>
</dbReference>
<feature type="domain" description="AAA-ATPase-like" evidence="1">
    <location>
        <begin position="9"/>
        <end position="231"/>
    </location>
</feature>
<gene>
    <name evidence="2" type="ORF">D5281_07895</name>
</gene>
<name>A0A9X5BF66_9FIRM</name>
<evidence type="ECO:0000313" key="2">
    <source>
        <dbReference type="EMBL" id="NBJ92518.1"/>
    </source>
</evidence>
<reference evidence="2" key="1">
    <citation type="submission" date="2018-09" db="EMBL/GenBank/DDBJ databases">
        <title>Murine metabolic-syndrome-specific gut microbial biobank.</title>
        <authorList>
            <person name="Liu C."/>
        </authorList>
    </citation>
    <scope>NUCLEOTIDE SEQUENCE</scope>
    <source>
        <strain evidence="2">D42-62</strain>
    </source>
</reference>
<dbReference type="InterPro" id="IPR018631">
    <property type="entry name" value="AAA-ATPase-like_dom"/>
</dbReference>
<proteinExistence type="predicted"/>
<protein>
    <recommendedName>
        <fullName evidence="1">AAA-ATPase-like domain-containing protein</fullName>
    </recommendedName>
</protein>
<evidence type="ECO:0000259" key="1">
    <source>
        <dbReference type="Pfam" id="PF09820"/>
    </source>
</evidence>
<dbReference type="PANTHER" id="PTHR34825:SF1">
    <property type="entry name" value="AAA-ATPASE-LIKE DOMAIN-CONTAINING PROTEIN"/>
    <property type="match status" value="1"/>
</dbReference>
<dbReference type="OrthoDB" id="9799038at2"/>
<dbReference type="AlphaFoldDB" id="A0A9X5BF66"/>